<keyword evidence="1" id="KW-0812">Transmembrane</keyword>
<evidence type="ECO:0000313" key="2">
    <source>
        <dbReference type="EMBL" id="KIM90302.1"/>
    </source>
</evidence>
<keyword evidence="1" id="KW-1133">Transmembrane helix</keyword>
<proteinExistence type="predicted"/>
<reference evidence="2 3" key="1">
    <citation type="submission" date="2014-04" db="EMBL/GenBank/DDBJ databases">
        <authorList>
            <consortium name="DOE Joint Genome Institute"/>
            <person name="Kuo A."/>
            <person name="Tarkka M."/>
            <person name="Buscot F."/>
            <person name="Kohler A."/>
            <person name="Nagy L.G."/>
            <person name="Floudas D."/>
            <person name="Copeland A."/>
            <person name="Barry K.W."/>
            <person name="Cichocki N."/>
            <person name="Veneault-Fourrey C."/>
            <person name="LaButti K."/>
            <person name="Lindquist E.A."/>
            <person name="Lipzen A."/>
            <person name="Lundell T."/>
            <person name="Morin E."/>
            <person name="Murat C."/>
            <person name="Sun H."/>
            <person name="Tunlid A."/>
            <person name="Henrissat B."/>
            <person name="Grigoriev I.V."/>
            <person name="Hibbett D.S."/>
            <person name="Martin F."/>
            <person name="Nordberg H.P."/>
            <person name="Cantor M.N."/>
            <person name="Hua S.X."/>
        </authorList>
    </citation>
    <scope>NUCLEOTIDE SEQUENCE [LARGE SCALE GENOMIC DNA]</scope>
    <source>
        <strain evidence="2 3">F 1598</strain>
    </source>
</reference>
<feature type="transmembrane region" description="Helical" evidence="1">
    <location>
        <begin position="202"/>
        <end position="223"/>
    </location>
</feature>
<gene>
    <name evidence="2" type="ORF">PILCRDRAFT_179362</name>
</gene>
<accession>A0A0C3CKV1</accession>
<organism evidence="2 3">
    <name type="scientific">Piloderma croceum (strain F 1598)</name>
    <dbReference type="NCBI Taxonomy" id="765440"/>
    <lineage>
        <taxon>Eukaryota</taxon>
        <taxon>Fungi</taxon>
        <taxon>Dikarya</taxon>
        <taxon>Basidiomycota</taxon>
        <taxon>Agaricomycotina</taxon>
        <taxon>Agaricomycetes</taxon>
        <taxon>Agaricomycetidae</taxon>
        <taxon>Atheliales</taxon>
        <taxon>Atheliaceae</taxon>
        <taxon>Piloderma</taxon>
    </lineage>
</organism>
<keyword evidence="1" id="KW-0472">Membrane</keyword>
<name>A0A0C3CKV1_PILCF</name>
<reference evidence="3" key="2">
    <citation type="submission" date="2015-01" db="EMBL/GenBank/DDBJ databases">
        <title>Evolutionary Origins and Diversification of the Mycorrhizal Mutualists.</title>
        <authorList>
            <consortium name="DOE Joint Genome Institute"/>
            <consortium name="Mycorrhizal Genomics Consortium"/>
            <person name="Kohler A."/>
            <person name="Kuo A."/>
            <person name="Nagy L.G."/>
            <person name="Floudas D."/>
            <person name="Copeland A."/>
            <person name="Barry K.W."/>
            <person name="Cichocki N."/>
            <person name="Veneault-Fourrey C."/>
            <person name="LaButti K."/>
            <person name="Lindquist E.A."/>
            <person name="Lipzen A."/>
            <person name="Lundell T."/>
            <person name="Morin E."/>
            <person name="Murat C."/>
            <person name="Riley R."/>
            <person name="Ohm R."/>
            <person name="Sun H."/>
            <person name="Tunlid A."/>
            <person name="Henrissat B."/>
            <person name="Grigoriev I.V."/>
            <person name="Hibbett D.S."/>
            <person name="Martin F."/>
        </authorList>
    </citation>
    <scope>NUCLEOTIDE SEQUENCE [LARGE SCALE GENOMIC DNA]</scope>
    <source>
        <strain evidence="3">F 1598</strain>
    </source>
</reference>
<dbReference type="EMBL" id="KN832973">
    <property type="protein sequence ID" value="KIM90302.1"/>
    <property type="molecule type" value="Genomic_DNA"/>
</dbReference>
<evidence type="ECO:0000256" key="1">
    <source>
        <dbReference type="SAM" id="Phobius"/>
    </source>
</evidence>
<dbReference type="Proteomes" id="UP000054166">
    <property type="component" value="Unassembled WGS sequence"/>
</dbReference>
<dbReference type="HOGENOM" id="CLU_1230317_0_0_1"/>
<sequence>MLGRKWWWGMPYPTNATSVPLSHPIPPHTPAPSLIAIRIVPPCSGGVGIPVAVLGRIRSRGRRRVGTGGGGSGGDVVVDPVSVDVLCLGRGRGQSATSFVRGRVLEQGSDVHWTVGGGKRRETDTESKAEAITCLILRLLRSQTDRDRSTRGRTSILLKLGPRCSPQIEYYRAGWNPTKYTALLPIRAMGSIFYVDDRISDLPTLPIAAASFLFYLLITFSPFHM</sequence>
<protein>
    <submittedName>
        <fullName evidence="2">Uncharacterized protein</fullName>
    </submittedName>
</protein>
<dbReference type="AlphaFoldDB" id="A0A0C3CKV1"/>
<dbReference type="InParanoid" id="A0A0C3CKV1"/>
<keyword evidence="3" id="KW-1185">Reference proteome</keyword>
<evidence type="ECO:0000313" key="3">
    <source>
        <dbReference type="Proteomes" id="UP000054166"/>
    </source>
</evidence>
<feature type="transmembrane region" description="Helical" evidence="1">
    <location>
        <begin position="35"/>
        <end position="54"/>
    </location>
</feature>